<name>A0A0W0GGZ3_9CHLR</name>
<organism evidence="1 2">
    <name type="scientific">Dehalogenimonas alkenigignens</name>
    <dbReference type="NCBI Taxonomy" id="1217799"/>
    <lineage>
        <taxon>Bacteria</taxon>
        <taxon>Bacillati</taxon>
        <taxon>Chloroflexota</taxon>
        <taxon>Dehalococcoidia</taxon>
        <taxon>Dehalococcoidales</taxon>
        <taxon>Dehalococcoidaceae</taxon>
        <taxon>Dehalogenimonas</taxon>
    </lineage>
</organism>
<sequence length="95" mass="9812">MLLDGDAGGGAVLEGTVDVNPPSIAKASTLNIDVAVAGITPGHTVFAQCQSDLETGLSCIAVYSPANDVLRIRISNWSSSAIDGAQRTWAYQAYS</sequence>
<dbReference type="STRING" id="1217799.DEALK_06740"/>
<dbReference type="AlphaFoldDB" id="A0A0W0GGZ3"/>
<comment type="caution">
    <text evidence="1">The sequence shown here is derived from an EMBL/GenBank/DDBJ whole genome shotgun (WGS) entry which is preliminary data.</text>
</comment>
<evidence type="ECO:0000313" key="2">
    <source>
        <dbReference type="Proteomes" id="UP000053947"/>
    </source>
</evidence>
<dbReference type="EMBL" id="LFDV01000002">
    <property type="protein sequence ID" value="KTB47829.1"/>
    <property type="molecule type" value="Genomic_DNA"/>
</dbReference>
<proteinExistence type="predicted"/>
<keyword evidence="2" id="KW-1185">Reference proteome</keyword>
<protein>
    <submittedName>
        <fullName evidence="1">Uncharacterized protein</fullName>
    </submittedName>
</protein>
<evidence type="ECO:0000313" key="1">
    <source>
        <dbReference type="EMBL" id="KTB47829.1"/>
    </source>
</evidence>
<dbReference type="Proteomes" id="UP000053947">
    <property type="component" value="Unassembled WGS sequence"/>
</dbReference>
<gene>
    <name evidence="1" type="ORF">DEALK_06740</name>
</gene>
<reference evidence="1 2" key="1">
    <citation type="submission" date="2015-06" db="EMBL/GenBank/DDBJ databases">
        <title>Genome sequence of the organohalide-respiring Dehalogenimonas alkenigignens type strain (IP3-3T).</title>
        <authorList>
            <person name="Key T.A."/>
            <person name="Richmond D.P."/>
            <person name="Bowman K.S."/>
            <person name="Cho Y.-J."/>
            <person name="Chun J."/>
            <person name="da Costa M.S."/>
            <person name="Rainey F.A."/>
            <person name="Moe W.M."/>
        </authorList>
    </citation>
    <scope>NUCLEOTIDE SEQUENCE [LARGE SCALE GENOMIC DNA]</scope>
    <source>
        <strain evidence="1 2">IP3-3</strain>
    </source>
</reference>
<accession>A0A0W0GGZ3</accession>